<evidence type="ECO:0008006" key="5">
    <source>
        <dbReference type="Google" id="ProtNLM"/>
    </source>
</evidence>
<sequence length="387" mass="44348">MVTYHVGSRNEAIGYTGATHLLEHLMFKGSKKFNKEKNTAIWSELQNIGAQINATTWNDRTNYFEVVPSEHLERAIAIEADRMRHAFLKDEDRQPEMTVVRNEFERGENSPFDVLDKNIWATAYQAHPYHHSTIGWRSDIENVSTKRLQEFYNMYYWPNNATVTVIGDFEKKRALALIKKHFGVHPSSQHAIPAMYTEEPEQEGPRRIIVKRGGQTGIVGIGHKTPEGLNKDTYALQVLGKILTEGKVSKLYKRIVDPGLATSLFMYDFPFKDCGMFISYVFLTPQTDHSSVEEIVLQEYKQIIKEGIKQKELNRAKAQINANVAFSRDGSYAVASALNEAIAIGDWTFYSTFMDHIKKVSRKDVQRVAEKYLIEDQSTIGWFIPQD</sequence>
<evidence type="ECO:0000313" key="4">
    <source>
        <dbReference type="EMBL" id="SVA23705.1"/>
    </source>
</evidence>
<organism evidence="4">
    <name type="scientific">marine metagenome</name>
    <dbReference type="NCBI Taxonomy" id="408172"/>
    <lineage>
        <taxon>unclassified sequences</taxon>
        <taxon>metagenomes</taxon>
        <taxon>ecological metagenomes</taxon>
    </lineage>
</organism>
<dbReference type="PANTHER" id="PTHR11851:SF49">
    <property type="entry name" value="MITOCHONDRIAL-PROCESSING PEPTIDASE SUBUNIT ALPHA"/>
    <property type="match status" value="1"/>
</dbReference>
<dbReference type="InterPro" id="IPR050361">
    <property type="entry name" value="MPP/UQCRC_Complex"/>
</dbReference>
<protein>
    <recommendedName>
        <fullName evidence="5">Peptidase M16 C-terminal domain-containing protein</fullName>
    </recommendedName>
</protein>
<evidence type="ECO:0000256" key="1">
    <source>
        <dbReference type="ARBA" id="ARBA00007261"/>
    </source>
</evidence>
<comment type="similarity">
    <text evidence="1">Belongs to the peptidase M16 family.</text>
</comment>
<dbReference type="GO" id="GO:0046872">
    <property type="term" value="F:metal ion binding"/>
    <property type="evidence" value="ECO:0007669"/>
    <property type="project" value="InterPro"/>
</dbReference>
<dbReference type="InterPro" id="IPR007863">
    <property type="entry name" value="Peptidase_M16_C"/>
</dbReference>
<dbReference type="Gene3D" id="3.30.830.10">
    <property type="entry name" value="Metalloenzyme, LuxS/M16 peptidase-like"/>
    <property type="match status" value="2"/>
</dbReference>
<dbReference type="InterPro" id="IPR011249">
    <property type="entry name" value="Metalloenz_LuxS/M16"/>
</dbReference>
<dbReference type="AlphaFoldDB" id="A0A381U627"/>
<feature type="domain" description="Peptidase M16 N-terminal" evidence="2">
    <location>
        <begin position="3"/>
        <end position="134"/>
    </location>
</feature>
<dbReference type="PANTHER" id="PTHR11851">
    <property type="entry name" value="METALLOPROTEASE"/>
    <property type="match status" value="1"/>
</dbReference>
<feature type="domain" description="Peptidase M16 C-terminal" evidence="3">
    <location>
        <begin position="143"/>
        <end position="319"/>
    </location>
</feature>
<accession>A0A381U627</accession>
<proteinExistence type="inferred from homology"/>
<dbReference type="InterPro" id="IPR011765">
    <property type="entry name" value="Pept_M16_N"/>
</dbReference>
<dbReference type="GO" id="GO:0004222">
    <property type="term" value="F:metalloendopeptidase activity"/>
    <property type="evidence" value="ECO:0007669"/>
    <property type="project" value="InterPro"/>
</dbReference>
<dbReference type="PROSITE" id="PS00143">
    <property type="entry name" value="INSULINASE"/>
    <property type="match status" value="1"/>
</dbReference>
<dbReference type="InterPro" id="IPR001431">
    <property type="entry name" value="Pept_M16_Zn_BS"/>
</dbReference>
<dbReference type="GO" id="GO:0006508">
    <property type="term" value="P:proteolysis"/>
    <property type="evidence" value="ECO:0007669"/>
    <property type="project" value="InterPro"/>
</dbReference>
<gene>
    <name evidence="4" type="ORF">METZ01_LOCUS76559</name>
</gene>
<dbReference type="SUPFAM" id="SSF63411">
    <property type="entry name" value="LuxS/MPP-like metallohydrolase"/>
    <property type="match status" value="2"/>
</dbReference>
<dbReference type="Pfam" id="PF05193">
    <property type="entry name" value="Peptidase_M16_C"/>
    <property type="match status" value="1"/>
</dbReference>
<dbReference type="EMBL" id="UINC01005812">
    <property type="protein sequence ID" value="SVA23705.1"/>
    <property type="molecule type" value="Genomic_DNA"/>
</dbReference>
<reference evidence="4" key="1">
    <citation type="submission" date="2018-05" db="EMBL/GenBank/DDBJ databases">
        <authorList>
            <person name="Lanie J.A."/>
            <person name="Ng W.-L."/>
            <person name="Kazmierczak K.M."/>
            <person name="Andrzejewski T.M."/>
            <person name="Davidsen T.M."/>
            <person name="Wayne K.J."/>
            <person name="Tettelin H."/>
            <person name="Glass J.I."/>
            <person name="Rusch D."/>
            <person name="Podicherti R."/>
            <person name="Tsui H.-C.T."/>
            <person name="Winkler M.E."/>
        </authorList>
    </citation>
    <scope>NUCLEOTIDE SEQUENCE</scope>
</reference>
<name>A0A381U627_9ZZZZ</name>
<evidence type="ECO:0000259" key="3">
    <source>
        <dbReference type="Pfam" id="PF05193"/>
    </source>
</evidence>
<evidence type="ECO:0000259" key="2">
    <source>
        <dbReference type="Pfam" id="PF00675"/>
    </source>
</evidence>
<dbReference type="Pfam" id="PF00675">
    <property type="entry name" value="Peptidase_M16"/>
    <property type="match status" value="1"/>
</dbReference>